<evidence type="ECO:0000313" key="2">
    <source>
        <dbReference type="Proteomes" id="UP000663864"/>
    </source>
</evidence>
<protein>
    <submittedName>
        <fullName evidence="1">Uncharacterized protein</fullName>
    </submittedName>
</protein>
<accession>A0A815T5W4</accession>
<reference evidence="1" key="1">
    <citation type="submission" date="2021-02" db="EMBL/GenBank/DDBJ databases">
        <authorList>
            <person name="Nowell W R."/>
        </authorList>
    </citation>
    <scope>NUCLEOTIDE SEQUENCE</scope>
</reference>
<gene>
    <name evidence="1" type="ORF">ZHD862_LOCUS37455</name>
</gene>
<comment type="caution">
    <text evidence="1">The sequence shown here is derived from an EMBL/GenBank/DDBJ whole genome shotgun (WGS) entry which is preliminary data.</text>
</comment>
<sequence>MIPFIFQFRIARSKFNPSISTAAIDVGASLRNILPRFVSWKYL</sequence>
<feature type="non-terminal residue" evidence="1">
    <location>
        <position position="1"/>
    </location>
</feature>
<name>A0A815T5W4_9BILA</name>
<dbReference type="AlphaFoldDB" id="A0A815T5W4"/>
<proteinExistence type="predicted"/>
<evidence type="ECO:0000313" key="1">
    <source>
        <dbReference type="EMBL" id="CAF1501220.1"/>
    </source>
</evidence>
<dbReference type="EMBL" id="CAJNOT010007094">
    <property type="protein sequence ID" value="CAF1501220.1"/>
    <property type="molecule type" value="Genomic_DNA"/>
</dbReference>
<organism evidence="1 2">
    <name type="scientific">Rotaria sordida</name>
    <dbReference type="NCBI Taxonomy" id="392033"/>
    <lineage>
        <taxon>Eukaryota</taxon>
        <taxon>Metazoa</taxon>
        <taxon>Spiralia</taxon>
        <taxon>Gnathifera</taxon>
        <taxon>Rotifera</taxon>
        <taxon>Eurotatoria</taxon>
        <taxon>Bdelloidea</taxon>
        <taxon>Philodinida</taxon>
        <taxon>Philodinidae</taxon>
        <taxon>Rotaria</taxon>
    </lineage>
</organism>
<dbReference type="Proteomes" id="UP000663864">
    <property type="component" value="Unassembled WGS sequence"/>
</dbReference>